<dbReference type="AlphaFoldDB" id="A0A9P5PJ00"/>
<dbReference type="InterPro" id="IPR027417">
    <property type="entry name" value="P-loop_NTPase"/>
</dbReference>
<accession>A0A9P5PJ00</accession>
<reference evidence="2" key="1">
    <citation type="submission" date="2020-11" db="EMBL/GenBank/DDBJ databases">
        <authorList>
            <consortium name="DOE Joint Genome Institute"/>
            <person name="Ahrendt S."/>
            <person name="Riley R."/>
            <person name="Andreopoulos W."/>
            <person name="Labutti K."/>
            <person name="Pangilinan J."/>
            <person name="Ruiz-Duenas F.J."/>
            <person name="Barrasa J.M."/>
            <person name="Sanchez-Garcia M."/>
            <person name="Camarero S."/>
            <person name="Miyauchi S."/>
            <person name="Serrano A."/>
            <person name="Linde D."/>
            <person name="Babiker R."/>
            <person name="Drula E."/>
            <person name="Ayuso-Fernandez I."/>
            <person name="Pacheco R."/>
            <person name="Padilla G."/>
            <person name="Ferreira P."/>
            <person name="Barriuso J."/>
            <person name="Kellner H."/>
            <person name="Castanera R."/>
            <person name="Alfaro M."/>
            <person name="Ramirez L."/>
            <person name="Pisabarro A.G."/>
            <person name="Kuo A."/>
            <person name="Tritt A."/>
            <person name="Lipzen A."/>
            <person name="He G."/>
            <person name="Yan M."/>
            <person name="Ng V."/>
            <person name="Cullen D."/>
            <person name="Martin F."/>
            <person name="Rosso M.-N."/>
            <person name="Henrissat B."/>
            <person name="Hibbett D."/>
            <person name="Martinez A.T."/>
            <person name="Grigoriev I.V."/>
        </authorList>
    </citation>
    <scope>NUCLEOTIDE SEQUENCE</scope>
    <source>
        <strain evidence="2">AH 40177</strain>
    </source>
</reference>
<feature type="domain" description="G" evidence="1">
    <location>
        <begin position="45"/>
        <end position="169"/>
    </location>
</feature>
<dbReference type="Pfam" id="PF01926">
    <property type="entry name" value="MMR_HSR1"/>
    <property type="match status" value="1"/>
</dbReference>
<dbReference type="CDD" id="cd00882">
    <property type="entry name" value="Ras_like_GTPase"/>
    <property type="match status" value="1"/>
</dbReference>
<comment type="caution">
    <text evidence="2">The sequence shown here is derived from an EMBL/GenBank/DDBJ whole genome shotgun (WGS) entry which is preliminary data.</text>
</comment>
<dbReference type="InterPro" id="IPR006073">
    <property type="entry name" value="GTP-bd"/>
</dbReference>
<dbReference type="EMBL" id="JADNRY010000159">
    <property type="protein sequence ID" value="KAF9062915.1"/>
    <property type="molecule type" value="Genomic_DNA"/>
</dbReference>
<evidence type="ECO:0000313" key="2">
    <source>
        <dbReference type="EMBL" id="KAF9062915.1"/>
    </source>
</evidence>
<dbReference type="Proteomes" id="UP000772434">
    <property type="component" value="Unassembled WGS sequence"/>
</dbReference>
<dbReference type="OrthoDB" id="391988at2759"/>
<protein>
    <recommendedName>
        <fullName evidence="1">G domain-containing protein</fullName>
    </recommendedName>
</protein>
<evidence type="ECO:0000313" key="3">
    <source>
        <dbReference type="Proteomes" id="UP000772434"/>
    </source>
</evidence>
<gene>
    <name evidence="2" type="ORF">BDP27DRAFT_1336012</name>
</gene>
<dbReference type="Gene3D" id="3.40.50.300">
    <property type="entry name" value="P-loop containing nucleotide triphosphate hydrolases"/>
    <property type="match status" value="1"/>
</dbReference>
<sequence length="550" mass="62559">MSTSIDDPLLSPAFSTGSSSFRPYGSEQDLTSSTDDILKSCNRFRILVLGKSGAGKSSLINATFGVNVANVSHEISGVSDIHTEITFEENSKFILHDSQGFVAGETQNYDTVQKFIMDRAKERELKDRLHAIWFCMEVPTENGALFEKADETFLALDIKSVPVVVVFTKYDLLIRKFEREADDDIGDEELETMVNQKAEEFYNNACVLPLKRITEKRRAPITHVRVSKKPRYSDTLANLAIETQKHLDRHVSVLWQSAQRASVDEKINGCIAVGKRKYWRSLASSLHFPGKTLQQCLYRIHDDVLEVWNFNDPSLHLKSRKFKTMMAFLVDDLHESSPKNRKRSISFNDAYDAVAALPIIPPVALGAAAGLVVVQWIMQVYQEIPSILRLLMGYICDLTSVLQCLFWIMQGEGQSTEVDWPFIGLAMEEYESTGARNTIHAEIWHFVKPNTLFRLKQKAEALDKLDHMLQNAERDEPPEKLDYILEHAQKDEPLEKSNSILDNEEKDEPLEKLDRILQNVRFKAENLGPSPRLSLAFAESDQFAFDVFSF</sequence>
<name>A0A9P5PJ00_9AGAR</name>
<dbReference type="GO" id="GO:0005525">
    <property type="term" value="F:GTP binding"/>
    <property type="evidence" value="ECO:0007669"/>
    <property type="project" value="InterPro"/>
</dbReference>
<dbReference type="SUPFAM" id="SSF52540">
    <property type="entry name" value="P-loop containing nucleoside triphosphate hydrolases"/>
    <property type="match status" value="1"/>
</dbReference>
<evidence type="ECO:0000259" key="1">
    <source>
        <dbReference type="Pfam" id="PF01926"/>
    </source>
</evidence>
<organism evidence="2 3">
    <name type="scientific">Rhodocollybia butyracea</name>
    <dbReference type="NCBI Taxonomy" id="206335"/>
    <lineage>
        <taxon>Eukaryota</taxon>
        <taxon>Fungi</taxon>
        <taxon>Dikarya</taxon>
        <taxon>Basidiomycota</taxon>
        <taxon>Agaricomycotina</taxon>
        <taxon>Agaricomycetes</taxon>
        <taxon>Agaricomycetidae</taxon>
        <taxon>Agaricales</taxon>
        <taxon>Marasmiineae</taxon>
        <taxon>Omphalotaceae</taxon>
        <taxon>Rhodocollybia</taxon>
    </lineage>
</organism>
<proteinExistence type="predicted"/>
<keyword evidence="3" id="KW-1185">Reference proteome</keyword>